<gene>
    <name evidence="17 18" type="primary">LOC112686256</name>
</gene>
<comment type="domain">
    <text evidence="12">The histidine box domains are involved in binding the catalytic metal ions.</text>
</comment>
<accession>A0A8B8FTF5</accession>
<keyword evidence="11 12" id="KW-0275">Fatty acid biosynthesis</keyword>
<evidence type="ECO:0000256" key="4">
    <source>
        <dbReference type="ARBA" id="ARBA00022692"/>
    </source>
</evidence>
<organism evidence="16 17">
    <name type="scientific">Sipha flava</name>
    <name type="common">yellow sugarcane aphid</name>
    <dbReference type="NCBI Taxonomy" id="143950"/>
    <lineage>
        <taxon>Eukaryota</taxon>
        <taxon>Metazoa</taxon>
        <taxon>Ecdysozoa</taxon>
        <taxon>Arthropoda</taxon>
        <taxon>Hexapoda</taxon>
        <taxon>Insecta</taxon>
        <taxon>Pterygota</taxon>
        <taxon>Neoptera</taxon>
        <taxon>Paraneoptera</taxon>
        <taxon>Hemiptera</taxon>
        <taxon>Sternorrhyncha</taxon>
        <taxon>Aphidomorpha</taxon>
        <taxon>Aphidoidea</taxon>
        <taxon>Aphididae</taxon>
        <taxon>Sipha</taxon>
    </lineage>
</organism>
<keyword evidence="4 12" id="KW-0812">Transmembrane</keyword>
<evidence type="ECO:0000259" key="15">
    <source>
        <dbReference type="Pfam" id="PF00487"/>
    </source>
</evidence>
<dbReference type="GO" id="GO:0006636">
    <property type="term" value="P:unsaturated fatty acid biosynthetic process"/>
    <property type="evidence" value="ECO:0007669"/>
    <property type="project" value="TreeGrafter"/>
</dbReference>
<keyword evidence="6 14" id="KW-1133">Transmembrane helix</keyword>
<evidence type="ECO:0000256" key="12">
    <source>
        <dbReference type="RuleBase" id="RU000581"/>
    </source>
</evidence>
<reference evidence="17 18" key="1">
    <citation type="submission" date="2025-04" db="UniProtKB">
        <authorList>
            <consortium name="RefSeq"/>
        </authorList>
    </citation>
    <scope>IDENTIFICATION</scope>
    <source>
        <tissue evidence="17 18">Whole body</tissue>
    </source>
</reference>
<evidence type="ECO:0000256" key="8">
    <source>
        <dbReference type="ARBA" id="ARBA00023004"/>
    </source>
</evidence>
<sequence>MVQMSVMTTTITEANMLQRETKPLRNVQEEETKTRDEDPLPVSKQEIIWKNVIMITVLHILAVIGIITSINSIKYQTAIWGFIVGGIGGFGVTGGAHRYYTHRSFKAKLPLQIILLACYTVSGQNSIPEWVRDHRVHHKFSETDADPHNANRGFFFSHVGWLMQRKHPEVYKWGRTIDMSDINNDPLVQFHTKHFMMLKLLLCFFIPVVVPVYAWNETWMVAVLVIGIFRYVLNLNFTWSVNSVAHIWGNKPFDKRIQPAENLAVSIVAMGEGWHNYHHAFPKDYRAAELGAYALNATTMWLDLFAQLGWAYDLKTPSEELVRQVAIKHGDGTWRKLHDQPEATASRQDYKTS</sequence>
<dbReference type="GO" id="GO:0005506">
    <property type="term" value="F:iron ion binding"/>
    <property type="evidence" value="ECO:0007669"/>
    <property type="project" value="TreeGrafter"/>
</dbReference>
<evidence type="ECO:0000256" key="9">
    <source>
        <dbReference type="ARBA" id="ARBA00023098"/>
    </source>
</evidence>
<feature type="domain" description="Fatty acid desaturase" evidence="15">
    <location>
        <begin position="80"/>
        <end position="283"/>
    </location>
</feature>
<keyword evidence="9" id="KW-0443">Lipid metabolism</keyword>
<evidence type="ECO:0000256" key="10">
    <source>
        <dbReference type="ARBA" id="ARBA00023136"/>
    </source>
</evidence>
<dbReference type="InterPro" id="IPR005804">
    <property type="entry name" value="FA_desaturase_dom"/>
</dbReference>
<feature type="transmembrane region" description="Helical" evidence="14">
    <location>
        <begin position="79"/>
        <end position="100"/>
    </location>
</feature>
<name>A0A8B8FTF5_9HEMI</name>
<dbReference type="InterPro" id="IPR015876">
    <property type="entry name" value="Acyl-CoA_DS"/>
</dbReference>
<dbReference type="GeneID" id="112686256"/>
<keyword evidence="8" id="KW-0408">Iron</keyword>
<evidence type="ECO:0000256" key="11">
    <source>
        <dbReference type="ARBA" id="ARBA00023160"/>
    </source>
</evidence>
<evidence type="ECO:0000256" key="14">
    <source>
        <dbReference type="SAM" id="Phobius"/>
    </source>
</evidence>
<feature type="transmembrane region" description="Helical" evidence="14">
    <location>
        <begin position="221"/>
        <end position="241"/>
    </location>
</feature>
<dbReference type="OrthoDB" id="10260134at2759"/>
<feature type="transmembrane region" description="Helical" evidence="14">
    <location>
        <begin position="52"/>
        <end position="73"/>
    </location>
</feature>
<keyword evidence="10 14" id="KW-0472">Membrane</keyword>
<evidence type="ECO:0000313" key="18">
    <source>
        <dbReference type="RefSeq" id="XP_025414251.1"/>
    </source>
</evidence>
<proteinExistence type="inferred from homology"/>
<comment type="subcellular location">
    <subcellularLocation>
        <location evidence="1">Membrane</location>
        <topology evidence="1">Multi-pass membrane protein</topology>
    </subcellularLocation>
</comment>
<evidence type="ECO:0000256" key="1">
    <source>
        <dbReference type="ARBA" id="ARBA00004141"/>
    </source>
</evidence>
<dbReference type="RefSeq" id="XP_025414251.1">
    <property type="nucleotide sequence ID" value="XM_025558466.1"/>
</dbReference>
<feature type="transmembrane region" description="Helical" evidence="14">
    <location>
        <begin position="196"/>
        <end position="215"/>
    </location>
</feature>
<evidence type="ECO:0000256" key="2">
    <source>
        <dbReference type="ARBA" id="ARBA00009295"/>
    </source>
</evidence>
<evidence type="ECO:0000256" key="6">
    <source>
        <dbReference type="ARBA" id="ARBA00022989"/>
    </source>
</evidence>
<evidence type="ECO:0000256" key="13">
    <source>
        <dbReference type="SAM" id="MobiDB-lite"/>
    </source>
</evidence>
<dbReference type="Proteomes" id="UP000694846">
    <property type="component" value="Unplaced"/>
</dbReference>
<evidence type="ECO:0000313" key="17">
    <source>
        <dbReference type="RefSeq" id="XP_025414244.1"/>
    </source>
</evidence>
<dbReference type="GO" id="GO:0004768">
    <property type="term" value="F:stearoyl-CoA 9-desaturase activity"/>
    <property type="evidence" value="ECO:0007669"/>
    <property type="project" value="TreeGrafter"/>
</dbReference>
<evidence type="ECO:0000256" key="7">
    <source>
        <dbReference type="ARBA" id="ARBA00023002"/>
    </source>
</evidence>
<keyword evidence="5" id="KW-0276">Fatty acid metabolism</keyword>
<dbReference type="PANTHER" id="PTHR11351:SF21">
    <property type="entry name" value="GH07782P"/>
    <property type="match status" value="1"/>
</dbReference>
<comment type="similarity">
    <text evidence="2 12">Belongs to the fatty acid desaturase type 1 family.</text>
</comment>
<comment type="cofactor">
    <cofactor evidence="12">
        <name>Fe(2+)</name>
        <dbReference type="ChEBI" id="CHEBI:29033"/>
    </cofactor>
</comment>
<keyword evidence="3 12" id="KW-0444">Lipid biosynthesis</keyword>
<dbReference type="Pfam" id="PF00487">
    <property type="entry name" value="FA_desaturase"/>
    <property type="match status" value="1"/>
</dbReference>
<protein>
    <submittedName>
        <fullName evidence="17 18">Acyl-CoA Delta(11) desaturase-like</fullName>
    </submittedName>
</protein>
<evidence type="ECO:0000256" key="3">
    <source>
        <dbReference type="ARBA" id="ARBA00022516"/>
    </source>
</evidence>
<dbReference type="PRINTS" id="PR00075">
    <property type="entry name" value="FACDDSATRASE"/>
</dbReference>
<keyword evidence="7 12" id="KW-0560">Oxidoreductase</keyword>
<feature type="region of interest" description="Disordered" evidence="13">
    <location>
        <begin position="20"/>
        <end position="39"/>
    </location>
</feature>
<dbReference type="AlphaFoldDB" id="A0A8B8FTF5"/>
<dbReference type="GO" id="GO:0005789">
    <property type="term" value="C:endoplasmic reticulum membrane"/>
    <property type="evidence" value="ECO:0007669"/>
    <property type="project" value="TreeGrafter"/>
</dbReference>
<evidence type="ECO:0000256" key="5">
    <source>
        <dbReference type="ARBA" id="ARBA00022832"/>
    </source>
</evidence>
<keyword evidence="16" id="KW-1185">Reference proteome</keyword>
<feature type="compositionally biased region" description="Basic and acidic residues" evidence="13">
    <location>
        <begin position="20"/>
        <end position="38"/>
    </location>
</feature>
<dbReference type="RefSeq" id="XP_025414244.1">
    <property type="nucleotide sequence ID" value="XM_025558459.1"/>
</dbReference>
<dbReference type="CDD" id="cd03505">
    <property type="entry name" value="Delta9-FADS-like"/>
    <property type="match status" value="1"/>
</dbReference>
<dbReference type="PANTHER" id="PTHR11351">
    <property type="entry name" value="ACYL-COA DESATURASE"/>
    <property type="match status" value="1"/>
</dbReference>
<evidence type="ECO:0000313" key="16">
    <source>
        <dbReference type="Proteomes" id="UP000694846"/>
    </source>
</evidence>